<protein>
    <recommendedName>
        <fullName evidence="3">Reverse transcriptase</fullName>
    </recommendedName>
</protein>
<dbReference type="Proteomes" id="UP001153954">
    <property type="component" value="Unassembled WGS sequence"/>
</dbReference>
<sequence>MVVTHKRKFDTPRLHMGGVDIGMSQQIKLLGVVIPQASASSAGKLGRHLEVIRHIYRTVVEPIILYAASVWVPTVHILGIRKRLNVVLRGFAQKLYMAYRTVSLNSTLLLAGMLPLDLRACEVAALYGARRGVSQREMGDRGIERMTSALL</sequence>
<accession>A0AAU9V6S0</accession>
<dbReference type="EMBL" id="CAKOGL010000028">
    <property type="protein sequence ID" value="CAH2105758.1"/>
    <property type="molecule type" value="Genomic_DNA"/>
</dbReference>
<name>A0AAU9V6S0_EUPED</name>
<proteinExistence type="predicted"/>
<evidence type="ECO:0008006" key="3">
    <source>
        <dbReference type="Google" id="ProtNLM"/>
    </source>
</evidence>
<evidence type="ECO:0000313" key="1">
    <source>
        <dbReference type="EMBL" id="CAH2105758.1"/>
    </source>
</evidence>
<gene>
    <name evidence="1" type="ORF">EEDITHA_LOCUS19974</name>
</gene>
<evidence type="ECO:0000313" key="2">
    <source>
        <dbReference type="Proteomes" id="UP001153954"/>
    </source>
</evidence>
<dbReference type="AlphaFoldDB" id="A0AAU9V6S0"/>
<organism evidence="1 2">
    <name type="scientific">Euphydryas editha</name>
    <name type="common">Edith's checkerspot</name>
    <dbReference type="NCBI Taxonomy" id="104508"/>
    <lineage>
        <taxon>Eukaryota</taxon>
        <taxon>Metazoa</taxon>
        <taxon>Ecdysozoa</taxon>
        <taxon>Arthropoda</taxon>
        <taxon>Hexapoda</taxon>
        <taxon>Insecta</taxon>
        <taxon>Pterygota</taxon>
        <taxon>Neoptera</taxon>
        <taxon>Endopterygota</taxon>
        <taxon>Lepidoptera</taxon>
        <taxon>Glossata</taxon>
        <taxon>Ditrysia</taxon>
        <taxon>Papilionoidea</taxon>
        <taxon>Nymphalidae</taxon>
        <taxon>Nymphalinae</taxon>
        <taxon>Euphydryas</taxon>
    </lineage>
</organism>
<keyword evidence="2" id="KW-1185">Reference proteome</keyword>
<comment type="caution">
    <text evidence="1">The sequence shown here is derived from an EMBL/GenBank/DDBJ whole genome shotgun (WGS) entry which is preliminary data.</text>
</comment>
<reference evidence="1" key="1">
    <citation type="submission" date="2022-03" db="EMBL/GenBank/DDBJ databases">
        <authorList>
            <person name="Tunstrom K."/>
        </authorList>
    </citation>
    <scope>NUCLEOTIDE SEQUENCE</scope>
</reference>